<evidence type="ECO:0000313" key="2">
    <source>
        <dbReference type="EMBL" id="GIJ19605.1"/>
    </source>
</evidence>
<proteinExistence type="predicted"/>
<gene>
    <name evidence="2" type="ORF">Vlu01_02290</name>
</gene>
<dbReference type="RefSeq" id="WP_203991241.1">
    <property type="nucleotide sequence ID" value="NZ_BOPB01000001.1"/>
</dbReference>
<evidence type="ECO:0000256" key="1">
    <source>
        <dbReference type="SAM" id="Phobius"/>
    </source>
</evidence>
<dbReference type="Proteomes" id="UP000643165">
    <property type="component" value="Unassembled WGS sequence"/>
</dbReference>
<accession>A0ABQ4INW0</accession>
<keyword evidence="3" id="KW-1185">Reference proteome</keyword>
<feature type="transmembrane region" description="Helical" evidence="1">
    <location>
        <begin position="169"/>
        <end position="191"/>
    </location>
</feature>
<reference evidence="2 3" key="1">
    <citation type="submission" date="2021-01" db="EMBL/GenBank/DDBJ databases">
        <title>Whole genome shotgun sequence of Verrucosispora lutea NBRC 106530.</title>
        <authorList>
            <person name="Komaki H."/>
            <person name="Tamura T."/>
        </authorList>
    </citation>
    <scope>NUCLEOTIDE SEQUENCE [LARGE SCALE GENOMIC DNA]</scope>
    <source>
        <strain evidence="2 3">NBRC 106530</strain>
    </source>
</reference>
<feature type="transmembrane region" description="Helical" evidence="1">
    <location>
        <begin position="124"/>
        <end position="142"/>
    </location>
</feature>
<dbReference type="EMBL" id="BOPB01000001">
    <property type="protein sequence ID" value="GIJ19605.1"/>
    <property type="molecule type" value="Genomic_DNA"/>
</dbReference>
<sequence>MRYRPILPTAAGALAAVHVVGILTGVPLLRQAEVAALLLLVVYALTARPRSRPWVVPLALTVLVVDAFATMPPAGTGRLQVLRSGPADLTLGFLTGLRMSWAALAFVLVLLVAMRWREARPNRLVLTGATLAAALVAGYAVLRLVEVHLAVREAQRVHPGYGGPTGVEVTAAVLAPLVVAFGTIVLAVLLAGCRRRLAASGAALLALVALSQLDAALAPLPLPSYVDRGALFTSAFHANTSVPAPGPAVAAAIELAAYLLLVVGLCAHQRPSPGTGRAG</sequence>
<name>A0ABQ4INW0_9ACTN</name>
<evidence type="ECO:0000313" key="3">
    <source>
        <dbReference type="Proteomes" id="UP000643165"/>
    </source>
</evidence>
<keyword evidence="1" id="KW-1133">Transmembrane helix</keyword>
<keyword evidence="1" id="KW-0472">Membrane</keyword>
<feature type="transmembrane region" description="Helical" evidence="1">
    <location>
        <begin position="246"/>
        <end position="267"/>
    </location>
</feature>
<organism evidence="2 3">
    <name type="scientific">Micromonospora lutea</name>
    <dbReference type="NCBI Taxonomy" id="419825"/>
    <lineage>
        <taxon>Bacteria</taxon>
        <taxon>Bacillati</taxon>
        <taxon>Actinomycetota</taxon>
        <taxon>Actinomycetes</taxon>
        <taxon>Micromonosporales</taxon>
        <taxon>Micromonosporaceae</taxon>
        <taxon>Micromonospora</taxon>
    </lineage>
</organism>
<protein>
    <submittedName>
        <fullName evidence="2">Uncharacterized protein</fullName>
    </submittedName>
</protein>
<feature type="transmembrane region" description="Helical" evidence="1">
    <location>
        <begin position="54"/>
        <end position="71"/>
    </location>
</feature>
<feature type="transmembrane region" description="Helical" evidence="1">
    <location>
        <begin position="31"/>
        <end position="47"/>
    </location>
</feature>
<feature type="transmembrane region" description="Helical" evidence="1">
    <location>
        <begin position="91"/>
        <end position="112"/>
    </location>
</feature>
<feature type="transmembrane region" description="Helical" evidence="1">
    <location>
        <begin position="203"/>
        <end position="226"/>
    </location>
</feature>
<keyword evidence="1" id="KW-0812">Transmembrane</keyword>
<comment type="caution">
    <text evidence="2">The sequence shown here is derived from an EMBL/GenBank/DDBJ whole genome shotgun (WGS) entry which is preliminary data.</text>
</comment>